<comment type="similarity">
    <text evidence="1">Belongs to the IWR1/SLC7A6OS family.</text>
</comment>
<dbReference type="GO" id="GO:0005737">
    <property type="term" value="C:cytoplasm"/>
    <property type="evidence" value="ECO:0007669"/>
    <property type="project" value="TreeGrafter"/>
</dbReference>
<dbReference type="Pfam" id="PF08574">
    <property type="entry name" value="Iwr1"/>
    <property type="match status" value="1"/>
</dbReference>
<feature type="compositionally biased region" description="Polar residues" evidence="2">
    <location>
        <begin position="164"/>
        <end position="179"/>
    </location>
</feature>
<sequence>MSEPSVNTLRIKRKRDEQGPHALVVDQPGSKKHQTYHGAIFRRIDPNDASFGRAQAPQRAASARVLPTIPVVRTTQPGEENRPARARLDSARPTQPSQGTIAQPLSPSHSSVLHQLRADPSTFRRFHLSRRSLPTCHASPSGLEKKRKRENAVPVFMERKKKAQTSTQDQEGSVGSQQELDIMQESESKSKEQASATRKRPGAGAKELQWRAKNWSTLESKKSLDTLGEPPQDVVKDLEKFAEEIDHQESKTVLSPPTTTPKKRGPKAPALRYKDRYPEEQKAQDHNAMDVDMEDDGDYVYDTYVRDVDMTKPLDENGILGLLVISDEDQELWDTFADNEESDEFDTDDEDENAEDYYGADYPEDEVDSDDEMGLDPYKYRQGASDDEEYDAEDAAWSDDEGADPEKPWTNKLQLK</sequence>
<gene>
    <name evidence="4" type="ORF">BU16DRAFT_537588</name>
</gene>
<dbReference type="InterPro" id="IPR013883">
    <property type="entry name" value="TF_Iwr1_dom"/>
</dbReference>
<feature type="region of interest" description="Disordered" evidence="2">
    <location>
        <begin position="243"/>
        <end position="294"/>
    </location>
</feature>
<dbReference type="Proteomes" id="UP000799750">
    <property type="component" value="Unassembled WGS sequence"/>
</dbReference>
<feature type="compositionally biased region" description="Low complexity" evidence="2">
    <location>
        <begin position="53"/>
        <end position="64"/>
    </location>
</feature>
<proteinExistence type="inferred from homology"/>
<accession>A0A6A6R0W8</accession>
<feature type="compositionally biased region" description="Acidic residues" evidence="2">
    <location>
        <begin position="333"/>
        <end position="355"/>
    </location>
</feature>
<feature type="compositionally biased region" description="Acidic residues" evidence="2">
    <location>
        <begin position="385"/>
        <end position="403"/>
    </location>
</feature>
<feature type="region of interest" description="Disordered" evidence="2">
    <location>
        <begin position="47"/>
        <end position="66"/>
    </location>
</feature>
<dbReference type="InterPro" id="IPR040150">
    <property type="entry name" value="Iwr1"/>
</dbReference>
<feature type="region of interest" description="Disordered" evidence="2">
    <location>
        <begin position="1"/>
        <end position="35"/>
    </location>
</feature>
<feature type="compositionally biased region" description="Polar residues" evidence="2">
    <location>
        <begin position="92"/>
        <end position="113"/>
    </location>
</feature>
<dbReference type="PANTHER" id="PTHR28063:SF1">
    <property type="entry name" value="RNA POLYMERASE II NUCLEAR LOCALIZATION PROTEIN IWR1"/>
    <property type="match status" value="1"/>
</dbReference>
<feature type="region of interest" description="Disordered" evidence="2">
    <location>
        <begin position="71"/>
        <end position="211"/>
    </location>
</feature>
<evidence type="ECO:0000259" key="3">
    <source>
        <dbReference type="Pfam" id="PF08574"/>
    </source>
</evidence>
<reference evidence="4" key="1">
    <citation type="journal article" date="2020" name="Stud. Mycol.">
        <title>101 Dothideomycetes genomes: a test case for predicting lifestyles and emergence of pathogens.</title>
        <authorList>
            <person name="Haridas S."/>
            <person name="Albert R."/>
            <person name="Binder M."/>
            <person name="Bloem J."/>
            <person name="Labutti K."/>
            <person name="Salamov A."/>
            <person name="Andreopoulos B."/>
            <person name="Baker S."/>
            <person name="Barry K."/>
            <person name="Bills G."/>
            <person name="Bluhm B."/>
            <person name="Cannon C."/>
            <person name="Castanera R."/>
            <person name="Culley D."/>
            <person name="Daum C."/>
            <person name="Ezra D."/>
            <person name="Gonzalez J."/>
            <person name="Henrissat B."/>
            <person name="Kuo A."/>
            <person name="Liang C."/>
            <person name="Lipzen A."/>
            <person name="Lutzoni F."/>
            <person name="Magnuson J."/>
            <person name="Mondo S."/>
            <person name="Nolan M."/>
            <person name="Ohm R."/>
            <person name="Pangilinan J."/>
            <person name="Park H.-J."/>
            <person name="Ramirez L."/>
            <person name="Alfaro M."/>
            <person name="Sun H."/>
            <person name="Tritt A."/>
            <person name="Yoshinaga Y."/>
            <person name="Zwiers L.-H."/>
            <person name="Turgeon B."/>
            <person name="Goodwin S."/>
            <person name="Spatafora J."/>
            <person name="Crous P."/>
            <person name="Grigoriev I."/>
        </authorList>
    </citation>
    <scope>NUCLEOTIDE SEQUENCE</scope>
    <source>
        <strain evidence="4">CBS 269.34</strain>
    </source>
</reference>
<organism evidence="4 5">
    <name type="scientific">Lophium mytilinum</name>
    <dbReference type="NCBI Taxonomy" id="390894"/>
    <lineage>
        <taxon>Eukaryota</taxon>
        <taxon>Fungi</taxon>
        <taxon>Dikarya</taxon>
        <taxon>Ascomycota</taxon>
        <taxon>Pezizomycotina</taxon>
        <taxon>Dothideomycetes</taxon>
        <taxon>Pleosporomycetidae</taxon>
        <taxon>Mytilinidiales</taxon>
        <taxon>Mytilinidiaceae</taxon>
        <taxon>Lophium</taxon>
    </lineage>
</organism>
<dbReference type="GO" id="GO:0006606">
    <property type="term" value="P:protein import into nucleus"/>
    <property type="evidence" value="ECO:0007669"/>
    <property type="project" value="InterPro"/>
</dbReference>
<evidence type="ECO:0000256" key="1">
    <source>
        <dbReference type="ARBA" id="ARBA00010218"/>
    </source>
</evidence>
<name>A0A6A6R0W8_9PEZI</name>
<keyword evidence="5" id="KW-1185">Reference proteome</keyword>
<protein>
    <recommendedName>
        <fullName evidence="3">Transcription factor Iwr1 domain-containing protein</fullName>
    </recommendedName>
</protein>
<feature type="compositionally biased region" description="Basic and acidic residues" evidence="2">
    <location>
        <begin position="272"/>
        <end position="289"/>
    </location>
</feature>
<evidence type="ECO:0000256" key="2">
    <source>
        <dbReference type="SAM" id="MobiDB-lite"/>
    </source>
</evidence>
<dbReference type="EMBL" id="MU004186">
    <property type="protein sequence ID" value="KAF2498012.1"/>
    <property type="molecule type" value="Genomic_DNA"/>
</dbReference>
<dbReference type="AlphaFoldDB" id="A0A6A6R0W8"/>
<dbReference type="PANTHER" id="PTHR28063">
    <property type="entry name" value="RNA POLYMERASE II NUCLEAR LOCALIZATION PROTEIN IWR1"/>
    <property type="match status" value="1"/>
</dbReference>
<feature type="domain" description="Transcription factor Iwr1" evidence="3">
    <location>
        <begin position="297"/>
        <end position="366"/>
    </location>
</feature>
<evidence type="ECO:0000313" key="5">
    <source>
        <dbReference type="Proteomes" id="UP000799750"/>
    </source>
</evidence>
<dbReference type="OrthoDB" id="6255506at2759"/>
<feature type="region of interest" description="Disordered" evidence="2">
    <location>
        <begin position="333"/>
        <end position="416"/>
    </location>
</feature>
<feature type="compositionally biased region" description="Basic and acidic residues" evidence="2">
    <location>
        <begin position="79"/>
        <end position="90"/>
    </location>
</feature>
<feature type="compositionally biased region" description="Acidic residues" evidence="2">
    <location>
        <begin position="362"/>
        <end position="374"/>
    </location>
</feature>
<evidence type="ECO:0000313" key="4">
    <source>
        <dbReference type="EMBL" id="KAF2498012.1"/>
    </source>
</evidence>